<dbReference type="PANTHER" id="PTHR12521">
    <property type="entry name" value="PROTEIN C6ORF130"/>
    <property type="match status" value="1"/>
</dbReference>
<dbReference type="InterPro" id="IPR002589">
    <property type="entry name" value="Macro_dom"/>
</dbReference>
<evidence type="ECO:0000313" key="3">
    <source>
        <dbReference type="EMBL" id="QPS20946.1"/>
    </source>
</evidence>
<organism evidence="3 4">
    <name type="scientific">Serratia plymuthica</name>
    <dbReference type="NCBI Taxonomy" id="82996"/>
    <lineage>
        <taxon>Bacteria</taxon>
        <taxon>Pseudomonadati</taxon>
        <taxon>Pseudomonadota</taxon>
        <taxon>Gammaproteobacteria</taxon>
        <taxon>Enterobacterales</taxon>
        <taxon>Yersiniaceae</taxon>
        <taxon>Serratia</taxon>
    </lineage>
</organism>
<protein>
    <submittedName>
        <fullName evidence="3">Macro domain-containing protein</fullName>
    </submittedName>
</protein>
<dbReference type="Gene3D" id="3.40.220.10">
    <property type="entry name" value="Leucine Aminopeptidase, subunit E, domain 1"/>
    <property type="match status" value="1"/>
</dbReference>
<dbReference type="InterPro" id="IPR050892">
    <property type="entry name" value="ADP-ribose_metab_enzymes"/>
</dbReference>
<dbReference type="SUPFAM" id="SSF52949">
    <property type="entry name" value="Macro domain-like"/>
    <property type="match status" value="1"/>
</dbReference>
<dbReference type="Pfam" id="PF01661">
    <property type="entry name" value="Macro"/>
    <property type="match status" value="1"/>
</dbReference>
<accession>A0A7T2SSQ4</accession>
<evidence type="ECO:0000259" key="2">
    <source>
        <dbReference type="PROSITE" id="PS51154"/>
    </source>
</evidence>
<dbReference type="Proteomes" id="UP000594967">
    <property type="component" value="Chromosome"/>
</dbReference>
<name>A0A7T2SSQ4_SERPL</name>
<dbReference type="PANTHER" id="PTHR12521:SF0">
    <property type="entry name" value="ADP-RIBOSE GLYCOHYDROLASE OARD1"/>
    <property type="match status" value="1"/>
</dbReference>
<reference evidence="3 4" key="1">
    <citation type="submission" date="2020-12" db="EMBL/GenBank/DDBJ databases">
        <title>FDA dAtabase for Regulatory Grade micrObial Sequences (FDA-ARGOS): Supporting development and validation of Infectious Disease Dx tests.</title>
        <authorList>
            <person name="Sproer C."/>
            <person name="Gronow S."/>
            <person name="Severitt S."/>
            <person name="Schroder I."/>
            <person name="Tallon L."/>
            <person name="Sadzewicz L."/>
            <person name="Zhao X."/>
            <person name="Boylan J."/>
            <person name="Ott S."/>
            <person name="Bowen H."/>
            <person name="Vavikolanu K."/>
            <person name="Mehta A."/>
            <person name="Aluvathingal J."/>
            <person name="Nadendla S."/>
            <person name="Lowell S."/>
            <person name="Myers T."/>
            <person name="Yan Y."/>
            <person name="Sichtig H."/>
        </authorList>
    </citation>
    <scope>NUCLEOTIDE SEQUENCE [LARGE SCALE GENOMIC DNA]</scope>
    <source>
        <strain evidence="3 4">FDAARGOS_907</strain>
    </source>
</reference>
<dbReference type="SMART" id="SM00506">
    <property type="entry name" value="A1pp"/>
    <property type="match status" value="1"/>
</dbReference>
<feature type="domain" description="Macro" evidence="2">
    <location>
        <begin position="1"/>
        <end position="151"/>
    </location>
</feature>
<evidence type="ECO:0000313" key="4">
    <source>
        <dbReference type="Proteomes" id="UP000594967"/>
    </source>
</evidence>
<dbReference type="InterPro" id="IPR043472">
    <property type="entry name" value="Macro_dom-like"/>
</dbReference>
<comment type="catalytic activity">
    <reaction evidence="1">
        <text>an N-(ADP-alpha-D-ribosyl)-thymidine in DNA + H2O = a thymidine in DNA + ADP-D-ribose</text>
        <dbReference type="Rhea" id="RHEA:71655"/>
        <dbReference type="Rhea" id="RHEA-COMP:13556"/>
        <dbReference type="Rhea" id="RHEA-COMP:18051"/>
        <dbReference type="ChEBI" id="CHEBI:15377"/>
        <dbReference type="ChEBI" id="CHEBI:57967"/>
        <dbReference type="ChEBI" id="CHEBI:137386"/>
        <dbReference type="ChEBI" id="CHEBI:191199"/>
    </reaction>
    <physiologicalReaction direction="left-to-right" evidence="1">
        <dbReference type="Rhea" id="RHEA:71656"/>
    </physiologicalReaction>
</comment>
<dbReference type="RefSeq" id="WP_081113147.1">
    <property type="nucleotide sequence ID" value="NZ_CAMITG010000002.1"/>
</dbReference>
<proteinExistence type="predicted"/>
<evidence type="ECO:0000256" key="1">
    <source>
        <dbReference type="ARBA" id="ARBA00035885"/>
    </source>
</evidence>
<dbReference type="PROSITE" id="PS51154">
    <property type="entry name" value="MACRO"/>
    <property type="match status" value="1"/>
</dbReference>
<dbReference type="CDD" id="cd02901">
    <property type="entry name" value="Macro_Poa1p-like"/>
    <property type="match status" value="1"/>
</dbReference>
<gene>
    <name evidence="3" type="ORF">I6G64_00465</name>
</gene>
<dbReference type="EMBL" id="CP065673">
    <property type="protein sequence ID" value="QPS20946.1"/>
    <property type="molecule type" value="Genomic_DNA"/>
</dbReference>
<sequence length="324" mass="36832">MIRYESGDLLQSQTVALVNAVNCQGVMGKGIAYQFKETFPINYGIYREACKNGRFNIGDILIVSERQKLIVNFPTKDNWKKKSQYEFIAKGLASLKKEIIERNITSISIPPLGCGNGGLEWSRVELMLKDSFADLNAVDIVLFAPEIKGGALINGDAFHVKHLLVHYAFSHLKDKKRYSLNTLFYICQEVSGYNHFDFSIKHSRPYSLELEKVTKDIKLLKERYGADFDGFIEGFINTNLTKNMEIEFRGLIPALNLNIAFLNSLDSKEEFAVVPEILKKISRGDVIEDDLSSKEGVIRALIIRKMLDFGVIQKNIFNQFEIIN</sequence>
<keyword evidence="4" id="KW-1185">Reference proteome</keyword>